<evidence type="ECO:0000256" key="1">
    <source>
        <dbReference type="SAM" id="SignalP"/>
    </source>
</evidence>
<feature type="chain" id="PRO_5015497064" description="ABC transporter substrate-binding protein" evidence="1">
    <location>
        <begin position="22"/>
        <end position="66"/>
    </location>
</feature>
<keyword evidence="1" id="KW-0732">Signal</keyword>
<gene>
    <name evidence="2" type="ORF">CLV41_113151</name>
</gene>
<evidence type="ECO:0000313" key="3">
    <source>
        <dbReference type="Proteomes" id="UP000236959"/>
    </source>
</evidence>
<keyword evidence="3" id="KW-1185">Reference proteome</keyword>
<organism evidence="2 3">
    <name type="scientific">Roseibium marinum</name>
    <dbReference type="NCBI Taxonomy" id="281252"/>
    <lineage>
        <taxon>Bacteria</taxon>
        <taxon>Pseudomonadati</taxon>
        <taxon>Pseudomonadota</taxon>
        <taxon>Alphaproteobacteria</taxon>
        <taxon>Hyphomicrobiales</taxon>
        <taxon>Stappiaceae</taxon>
        <taxon>Roseibium</taxon>
    </lineage>
</organism>
<name>A0A2S3ULI5_9HYPH</name>
<sequence>MFNKFAAGVGLLAVLSAPAFAGPVKVGMITTLSGGGAGLGIDVRDGFLLAVKQSGNTDMEVIVEDD</sequence>
<feature type="non-terminal residue" evidence="2">
    <location>
        <position position="66"/>
    </location>
</feature>
<reference evidence="2 3" key="1">
    <citation type="submission" date="2018-01" db="EMBL/GenBank/DDBJ databases">
        <title>Genomic Encyclopedia of Archaeal and Bacterial Type Strains, Phase II (KMG-II): from individual species to whole genera.</title>
        <authorList>
            <person name="Goeker M."/>
        </authorList>
    </citation>
    <scope>NUCLEOTIDE SEQUENCE [LARGE SCALE GENOMIC DNA]</scope>
    <source>
        <strain evidence="2 3">DSM 17023</strain>
    </source>
</reference>
<protein>
    <recommendedName>
        <fullName evidence="4">ABC transporter substrate-binding protein</fullName>
    </recommendedName>
</protein>
<dbReference type="SUPFAM" id="SSF53822">
    <property type="entry name" value="Periplasmic binding protein-like I"/>
    <property type="match status" value="1"/>
</dbReference>
<dbReference type="AlphaFoldDB" id="A0A2S3ULI5"/>
<dbReference type="InterPro" id="IPR028082">
    <property type="entry name" value="Peripla_BP_I"/>
</dbReference>
<evidence type="ECO:0000313" key="2">
    <source>
        <dbReference type="EMBL" id="POF28588.1"/>
    </source>
</evidence>
<accession>A0A2S3ULI5</accession>
<dbReference type="Gene3D" id="3.40.50.2300">
    <property type="match status" value="1"/>
</dbReference>
<dbReference type="Proteomes" id="UP000236959">
    <property type="component" value="Unassembled WGS sequence"/>
</dbReference>
<proteinExistence type="predicted"/>
<dbReference type="EMBL" id="PPCN01000013">
    <property type="protein sequence ID" value="POF28588.1"/>
    <property type="molecule type" value="Genomic_DNA"/>
</dbReference>
<evidence type="ECO:0008006" key="4">
    <source>
        <dbReference type="Google" id="ProtNLM"/>
    </source>
</evidence>
<feature type="signal peptide" evidence="1">
    <location>
        <begin position="1"/>
        <end position="21"/>
    </location>
</feature>
<comment type="caution">
    <text evidence="2">The sequence shown here is derived from an EMBL/GenBank/DDBJ whole genome shotgun (WGS) entry which is preliminary data.</text>
</comment>